<evidence type="ECO:0000313" key="8">
    <source>
        <dbReference type="Proteomes" id="UP000325307"/>
    </source>
</evidence>
<evidence type="ECO:0000256" key="4">
    <source>
        <dbReference type="SAM" id="MobiDB-lite"/>
    </source>
</evidence>
<dbReference type="SMART" id="SM00797">
    <property type="entry name" value="AHS2"/>
    <property type="match status" value="1"/>
</dbReference>
<name>A0A5A7NPX3_9MICC</name>
<dbReference type="InterPro" id="IPR052708">
    <property type="entry name" value="PxpC"/>
</dbReference>
<comment type="caution">
    <text evidence="7">The sequence shown here is derived from an EMBL/GenBank/DDBJ whole genome shotgun (WGS) entry which is preliminary data.</text>
</comment>
<feature type="domain" description="Carboxyltransferase" evidence="6">
    <location>
        <begin position="258"/>
        <end position="543"/>
    </location>
</feature>
<evidence type="ECO:0000259" key="6">
    <source>
        <dbReference type="SMART" id="SM00797"/>
    </source>
</evidence>
<dbReference type="GO" id="GO:0016787">
    <property type="term" value="F:hydrolase activity"/>
    <property type="evidence" value="ECO:0007669"/>
    <property type="project" value="UniProtKB-KW"/>
</dbReference>
<keyword evidence="3" id="KW-0067">ATP-binding</keyword>
<sequence length="545" mass="55546">MSHPVRWAGTRSLLVELPTLEAVVALHGALADHPLPGQVEVLAAAKTVLVRFASRAAALSGRAAIDRLEAAPARARAGRTVEIDVVYTGEDLAEVGRLTGLGPEGVVAAHTGRLWTAAFGGFAPGFSYLAGGDPALEVPRRDTPRTAVPAGSVALAGRFSAVYPRRSPGGWQLIGHTGQPMWDLSRESPALVMPGDRVRFIAVREEISIPGEAPGRDGADRPAEQASAEQDPAAGTLEVLDAGLQSLVQDLGRPGLGDLGVSASGAADAASARQANRLVGNAPGAAVIENLLGSLRLKAHGDQVLAVAGARVELEIVPAVAGPPRHPGQDAPFALLDGETLRLGPATTGLRPYIGVRGGLAVAPVLGSRSTDAMSGLGPAPLAPGMHLPVGPARPGQAVGSAEPSALRVAPGAVAVLRVVPGPRDDWFGPEGLSRLTGQEWLAGTESNRIGLRLGLGEGARPLERVRGGELPSEGAVAGSLQVPPSGLPVVFLADHPVTGGYPVIAAVVPEDLPVAAQLPPGTAIRFHLVDPDTLEPVTTPATTP</sequence>
<accession>A0A5A7NPX3</accession>
<dbReference type="Pfam" id="PF02682">
    <property type="entry name" value="CT_C_D"/>
    <property type="match status" value="1"/>
</dbReference>
<dbReference type="OrthoDB" id="9768696at2"/>
<dbReference type="SMART" id="SM00796">
    <property type="entry name" value="AHS1"/>
    <property type="match status" value="1"/>
</dbReference>
<dbReference type="AlphaFoldDB" id="A0A5A7NPX3"/>
<feature type="compositionally biased region" description="Basic and acidic residues" evidence="4">
    <location>
        <begin position="214"/>
        <end position="223"/>
    </location>
</feature>
<dbReference type="Gene3D" id="2.40.100.10">
    <property type="entry name" value="Cyclophilin-like"/>
    <property type="match status" value="2"/>
</dbReference>
<dbReference type="PANTHER" id="PTHR43309:SF3">
    <property type="entry name" value="5-OXOPROLINASE SUBUNIT C"/>
    <property type="match status" value="1"/>
</dbReference>
<organism evidence="7 8">
    <name type="scientific">Zafaria cholistanensis</name>
    <dbReference type="NCBI Taxonomy" id="1682741"/>
    <lineage>
        <taxon>Bacteria</taxon>
        <taxon>Bacillati</taxon>
        <taxon>Actinomycetota</taxon>
        <taxon>Actinomycetes</taxon>
        <taxon>Micrococcales</taxon>
        <taxon>Micrococcaceae</taxon>
        <taxon>Zafaria</taxon>
    </lineage>
</organism>
<dbReference type="InterPro" id="IPR003778">
    <property type="entry name" value="CT_A_B"/>
</dbReference>
<keyword evidence="1" id="KW-0547">Nucleotide-binding</keyword>
<evidence type="ECO:0000259" key="5">
    <source>
        <dbReference type="SMART" id="SM00796"/>
    </source>
</evidence>
<gene>
    <name evidence="7" type="ORF">NCCP1664_11030</name>
</gene>
<dbReference type="InterPro" id="IPR003833">
    <property type="entry name" value="CT_C_D"/>
</dbReference>
<evidence type="ECO:0000313" key="7">
    <source>
        <dbReference type="EMBL" id="GER22606.1"/>
    </source>
</evidence>
<reference evidence="7 8" key="1">
    <citation type="submission" date="2019-09" db="EMBL/GenBank/DDBJ databases">
        <title>Arthrobacter zafarii sp. nov., a moderately thermotolerant and halotolerant actinobacterium isolated from Cholistan desert soil of Pakistan.</title>
        <authorList>
            <person name="Amin A."/>
            <person name="Ahmed I."/>
            <person name="Khalid N."/>
            <person name="Schumann P."/>
            <person name="Busse H.J."/>
            <person name="Khan I.U."/>
            <person name="Li S."/>
            <person name="Li W.J."/>
        </authorList>
    </citation>
    <scope>NUCLEOTIDE SEQUENCE [LARGE SCALE GENOMIC DNA]</scope>
    <source>
        <strain evidence="7 8">NCCP-1664</strain>
    </source>
</reference>
<proteinExistence type="predicted"/>
<evidence type="ECO:0000256" key="1">
    <source>
        <dbReference type="ARBA" id="ARBA00022741"/>
    </source>
</evidence>
<protein>
    <submittedName>
        <fullName evidence="7">Allophanate hydrolase</fullName>
    </submittedName>
</protein>
<dbReference type="SUPFAM" id="SSF160467">
    <property type="entry name" value="PH0987 N-terminal domain-like"/>
    <property type="match status" value="1"/>
</dbReference>
<dbReference type="GO" id="GO:0005524">
    <property type="term" value="F:ATP binding"/>
    <property type="evidence" value="ECO:0007669"/>
    <property type="project" value="UniProtKB-KW"/>
</dbReference>
<dbReference type="EMBL" id="BKDJ01000004">
    <property type="protein sequence ID" value="GER22606.1"/>
    <property type="molecule type" value="Genomic_DNA"/>
</dbReference>
<feature type="domain" description="Carboxyltransferase" evidence="5">
    <location>
        <begin position="3"/>
        <end position="192"/>
    </location>
</feature>
<dbReference type="RefSeq" id="WP_149956233.1">
    <property type="nucleotide sequence ID" value="NZ_BKDJ01000004.1"/>
</dbReference>
<keyword evidence="8" id="KW-1185">Reference proteome</keyword>
<dbReference type="PANTHER" id="PTHR43309">
    <property type="entry name" value="5-OXOPROLINASE SUBUNIT C"/>
    <property type="match status" value="1"/>
</dbReference>
<feature type="region of interest" description="Disordered" evidence="4">
    <location>
        <begin position="210"/>
        <end position="232"/>
    </location>
</feature>
<dbReference type="Proteomes" id="UP000325307">
    <property type="component" value="Unassembled WGS sequence"/>
</dbReference>
<evidence type="ECO:0000256" key="2">
    <source>
        <dbReference type="ARBA" id="ARBA00022801"/>
    </source>
</evidence>
<dbReference type="SUPFAM" id="SSF50891">
    <property type="entry name" value="Cyclophilin-like"/>
    <property type="match status" value="2"/>
</dbReference>
<dbReference type="InterPro" id="IPR029000">
    <property type="entry name" value="Cyclophilin-like_dom_sf"/>
</dbReference>
<dbReference type="Pfam" id="PF02626">
    <property type="entry name" value="CT_A_B"/>
    <property type="match status" value="1"/>
</dbReference>
<evidence type="ECO:0000256" key="3">
    <source>
        <dbReference type="ARBA" id="ARBA00022840"/>
    </source>
</evidence>
<dbReference type="Gene3D" id="3.30.1360.40">
    <property type="match status" value="1"/>
</dbReference>
<keyword evidence="2 7" id="KW-0378">Hydrolase</keyword>